<evidence type="ECO:0000259" key="3">
    <source>
        <dbReference type="Pfam" id="PF13767"/>
    </source>
</evidence>
<feature type="signal peptide" evidence="2">
    <location>
        <begin position="1"/>
        <end position="26"/>
    </location>
</feature>
<protein>
    <recommendedName>
        <fullName evidence="3">DUF4168 domain-containing protein</fullName>
    </recommendedName>
</protein>
<evidence type="ECO:0000256" key="1">
    <source>
        <dbReference type="SAM" id="Coils"/>
    </source>
</evidence>
<dbReference type="Pfam" id="PF13767">
    <property type="entry name" value="DUF4168"/>
    <property type="match status" value="1"/>
</dbReference>
<dbReference type="Proteomes" id="UP000015347">
    <property type="component" value="Unassembled WGS sequence"/>
</dbReference>
<comment type="caution">
    <text evidence="4">The sequence shown here is derived from an EMBL/GenBank/DDBJ whole genome shotgun (WGS) entry which is preliminary data.</text>
</comment>
<dbReference type="STRING" id="1123237.Salmuc_02808"/>
<feature type="coiled-coil region" evidence="1">
    <location>
        <begin position="77"/>
        <end position="136"/>
    </location>
</feature>
<evidence type="ECO:0000256" key="2">
    <source>
        <dbReference type="SAM" id="SignalP"/>
    </source>
</evidence>
<keyword evidence="1" id="KW-0175">Coiled coil</keyword>
<dbReference type="AlphaFoldDB" id="S9R0L7"/>
<keyword evidence="2" id="KW-0732">Signal</keyword>
<dbReference type="InterPro" id="IPR025433">
    <property type="entry name" value="DUF4168"/>
</dbReference>
<feature type="chain" id="PRO_5004555501" description="DUF4168 domain-containing protein" evidence="2">
    <location>
        <begin position="27"/>
        <end position="140"/>
    </location>
</feature>
<gene>
    <name evidence="4" type="ORF">Salmuc_02808</name>
</gene>
<sequence length="140" mass="15159">MKLNGTLLKSTVIAALVAAPVAPVLAQSAETEAPAETQEAPAMSYSEAELESFVDAAMEVMELRASYMPRIQATESQEEQQSLMEEAQSEMMAAIEATEGMTVETYNEIGQAAQQNAELNERLVAMAQERQQAQNTENDG</sequence>
<evidence type="ECO:0000313" key="4">
    <source>
        <dbReference type="EMBL" id="EPX85427.1"/>
    </source>
</evidence>
<dbReference type="RefSeq" id="WP_020041359.1">
    <property type="nucleotide sequence ID" value="NZ_KE557273.1"/>
</dbReference>
<organism evidence="4 5">
    <name type="scientific">Salipiger mucosus DSM 16094</name>
    <dbReference type="NCBI Taxonomy" id="1123237"/>
    <lineage>
        <taxon>Bacteria</taxon>
        <taxon>Pseudomonadati</taxon>
        <taxon>Pseudomonadota</taxon>
        <taxon>Alphaproteobacteria</taxon>
        <taxon>Rhodobacterales</taxon>
        <taxon>Roseobacteraceae</taxon>
        <taxon>Salipiger</taxon>
    </lineage>
</organism>
<proteinExistence type="predicted"/>
<dbReference type="EMBL" id="APVH01000009">
    <property type="protein sequence ID" value="EPX85427.1"/>
    <property type="molecule type" value="Genomic_DNA"/>
</dbReference>
<accession>S9R0L7</accession>
<dbReference type="HOGENOM" id="CLU_145906_0_0_5"/>
<name>S9R0L7_9RHOB</name>
<dbReference type="OrthoDB" id="7876308at2"/>
<dbReference type="eggNOG" id="ENOG50339XK">
    <property type="taxonomic scope" value="Bacteria"/>
</dbReference>
<keyword evidence="5" id="KW-1185">Reference proteome</keyword>
<feature type="domain" description="DUF4168" evidence="3">
    <location>
        <begin position="46"/>
        <end position="122"/>
    </location>
</feature>
<evidence type="ECO:0000313" key="5">
    <source>
        <dbReference type="Proteomes" id="UP000015347"/>
    </source>
</evidence>
<reference evidence="5" key="1">
    <citation type="journal article" date="2014" name="Stand. Genomic Sci.">
        <title>Genome sequence of the exopolysaccharide-producing Salipiger mucosus type strain (DSM 16094(T)), a moderately halophilic member of the Roseobacter clade.</title>
        <authorList>
            <person name="Riedel T."/>
            <person name="Spring S."/>
            <person name="Fiebig A."/>
            <person name="Petersen J."/>
            <person name="Kyrpides N.C."/>
            <person name="Goker M."/>
            <person name="Klenk H.P."/>
        </authorList>
    </citation>
    <scope>NUCLEOTIDE SEQUENCE [LARGE SCALE GENOMIC DNA]</scope>
    <source>
        <strain evidence="5">DSM 16094</strain>
    </source>
</reference>